<comment type="caution">
    <text evidence="1">The sequence shown here is derived from an EMBL/GenBank/DDBJ whole genome shotgun (WGS) entry which is preliminary data.</text>
</comment>
<protein>
    <submittedName>
        <fullName evidence="1">Uncharacterized protein</fullName>
    </submittedName>
</protein>
<evidence type="ECO:0000313" key="2">
    <source>
        <dbReference type="Proteomes" id="UP000011939"/>
    </source>
</evidence>
<dbReference type="PATRIC" id="fig|1244083.3.peg.1098"/>
<dbReference type="EMBL" id="AMZQ01000007">
    <property type="protein sequence ID" value="EKU11230.1"/>
    <property type="molecule type" value="Genomic_DNA"/>
</dbReference>
<proteinExistence type="predicted"/>
<dbReference type="AlphaFoldDB" id="M5IJX6"/>
<gene>
    <name evidence="1" type="ORF">CSUNSWCD_1856</name>
</gene>
<dbReference type="Proteomes" id="UP000011939">
    <property type="component" value="Unassembled WGS sequence"/>
</dbReference>
<evidence type="ECO:0000313" key="1">
    <source>
        <dbReference type="EMBL" id="EKU11230.1"/>
    </source>
</evidence>
<reference evidence="1 2" key="1">
    <citation type="journal article" date="2013" name="Genome Announc.">
        <title>Genome Sequence of Campylobacter showae UNSWCD, Isolated from a Patient with Crohn's Disease.</title>
        <authorList>
            <person name="Tay A.P."/>
            <person name="Kaakoush N.O."/>
            <person name="Deshpande N.P."/>
            <person name="Chen Z."/>
            <person name="Mitchell H."/>
            <person name="Wilkins M.R."/>
        </authorList>
    </citation>
    <scope>NUCLEOTIDE SEQUENCE [LARGE SCALE GENOMIC DNA]</scope>
    <source>
        <strain evidence="1 2">CSUNSWCD</strain>
    </source>
</reference>
<name>M5IJX6_9BACT</name>
<accession>M5IJX6</accession>
<sequence length="37" mass="4495">MPGLRYKFAENMMVKFKQKQWFLRRAVSNINLPPKNL</sequence>
<organism evidence="1 2">
    <name type="scientific">Campylobacter showae CSUNSWCD</name>
    <dbReference type="NCBI Taxonomy" id="1244083"/>
    <lineage>
        <taxon>Bacteria</taxon>
        <taxon>Pseudomonadati</taxon>
        <taxon>Campylobacterota</taxon>
        <taxon>Epsilonproteobacteria</taxon>
        <taxon>Campylobacterales</taxon>
        <taxon>Campylobacteraceae</taxon>
        <taxon>Campylobacter</taxon>
    </lineage>
</organism>